<keyword evidence="6" id="KW-1185">Reference proteome</keyword>
<dbReference type="InterPro" id="IPR008978">
    <property type="entry name" value="HSP20-like_chaperone"/>
</dbReference>
<keyword evidence="1" id="KW-0346">Stress response</keyword>
<dbReference type="Pfam" id="PF00011">
    <property type="entry name" value="HSP20"/>
    <property type="match status" value="1"/>
</dbReference>
<dbReference type="GO" id="GO:0009651">
    <property type="term" value="P:response to salt stress"/>
    <property type="evidence" value="ECO:0000318"/>
    <property type="project" value="GO_Central"/>
</dbReference>
<organism evidence="6 7">
    <name type="scientific">Nelumbo nucifera</name>
    <name type="common">Sacred lotus</name>
    <dbReference type="NCBI Taxonomy" id="4432"/>
    <lineage>
        <taxon>Eukaryota</taxon>
        <taxon>Viridiplantae</taxon>
        <taxon>Streptophyta</taxon>
        <taxon>Embryophyta</taxon>
        <taxon>Tracheophyta</taxon>
        <taxon>Spermatophyta</taxon>
        <taxon>Magnoliopsida</taxon>
        <taxon>Proteales</taxon>
        <taxon>Nelumbonaceae</taxon>
        <taxon>Nelumbo</taxon>
    </lineage>
</organism>
<gene>
    <name evidence="7" type="primary">LOC104608417</name>
</gene>
<dbReference type="Proteomes" id="UP000189703">
    <property type="component" value="Unplaced"/>
</dbReference>
<evidence type="ECO:0000256" key="2">
    <source>
        <dbReference type="PROSITE-ProRule" id="PRU00285"/>
    </source>
</evidence>
<dbReference type="GeneID" id="104608417"/>
<evidence type="ECO:0000259" key="5">
    <source>
        <dbReference type="PROSITE" id="PS01031"/>
    </source>
</evidence>
<reference evidence="7" key="1">
    <citation type="submission" date="2025-08" db="UniProtKB">
        <authorList>
            <consortium name="RefSeq"/>
        </authorList>
    </citation>
    <scope>IDENTIFICATION</scope>
</reference>
<accession>A0A1U8B8R0</accession>
<dbReference type="PROSITE" id="PS01031">
    <property type="entry name" value="SHSP"/>
    <property type="match status" value="1"/>
</dbReference>
<feature type="domain" description="SHSP" evidence="5">
    <location>
        <begin position="89"/>
        <end position="190"/>
    </location>
</feature>
<keyword evidence="4" id="KW-0472">Membrane</keyword>
<dbReference type="KEGG" id="nnu:104608417"/>
<dbReference type="InParanoid" id="A0A1U8B8R0"/>
<dbReference type="InterPro" id="IPR002068">
    <property type="entry name" value="A-crystallin/Hsp20_dom"/>
</dbReference>
<dbReference type="GO" id="GO:0051082">
    <property type="term" value="F:unfolded protein binding"/>
    <property type="evidence" value="ECO:0000318"/>
    <property type="project" value="GO_Central"/>
</dbReference>
<dbReference type="eggNOG" id="KOG0710">
    <property type="taxonomic scope" value="Eukaryota"/>
</dbReference>
<evidence type="ECO:0000256" key="1">
    <source>
        <dbReference type="ARBA" id="ARBA00023016"/>
    </source>
</evidence>
<dbReference type="GO" id="GO:0042542">
    <property type="term" value="P:response to hydrogen peroxide"/>
    <property type="evidence" value="ECO:0000318"/>
    <property type="project" value="GO_Central"/>
</dbReference>
<dbReference type="SUPFAM" id="SSF49764">
    <property type="entry name" value="HSP20-like chaperones"/>
    <property type="match status" value="1"/>
</dbReference>
<dbReference type="GO" id="GO:0009408">
    <property type="term" value="P:response to heat"/>
    <property type="evidence" value="ECO:0000318"/>
    <property type="project" value="GO_Central"/>
</dbReference>
<dbReference type="OrthoDB" id="1874602at2759"/>
<feature type="transmembrane region" description="Helical" evidence="4">
    <location>
        <begin position="41"/>
        <end position="62"/>
    </location>
</feature>
<name>A0A1U8B8R0_NELNU</name>
<dbReference type="GO" id="GO:0006457">
    <property type="term" value="P:protein folding"/>
    <property type="evidence" value="ECO:0000318"/>
    <property type="project" value="GO_Central"/>
</dbReference>
<evidence type="ECO:0000313" key="6">
    <source>
        <dbReference type="Proteomes" id="UP000189703"/>
    </source>
</evidence>
<keyword evidence="4" id="KW-1133">Transmembrane helix</keyword>
<dbReference type="RefSeq" id="XP_010272709.1">
    <property type="nucleotide sequence ID" value="XM_010274407.1"/>
</dbReference>
<comment type="similarity">
    <text evidence="2 3">Belongs to the small heat shock protein (HSP20) family.</text>
</comment>
<dbReference type="PANTHER" id="PTHR11527">
    <property type="entry name" value="HEAT-SHOCK PROTEIN 20 FAMILY MEMBER"/>
    <property type="match status" value="1"/>
</dbReference>
<dbReference type="AlphaFoldDB" id="A0A1U8B8R0"/>
<keyword evidence="4" id="KW-0812">Transmembrane</keyword>
<sequence>MYKHHANSQKEKKSFESFLSLNSLSFFSATGISMTTRMAKLALWMCVVVVGLALPAAALFPAGGNPWEAFMYPYRPGYGNGGMGHMYRNQATQSEMPHHCRETPKAYIYTLQISGVKKEDVKVEVGEGFLIIKCEEKKYEKEKGELHWSYGQFWKQIPLAEDAKGDDFHSDISDGILTITVPRHSHRKML</sequence>
<dbReference type="GO" id="GO:0051259">
    <property type="term" value="P:protein complex oligomerization"/>
    <property type="evidence" value="ECO:0000318"/>
    <property type="project" value="GO_Central"/>
</dbReference>
<evidence type="ECO:0000256" key="4">
    <source>
        <dbReference type="SAM" id="Phobius"/>
    </source>
</evidence>
<evidence type="ECO:0000313" key="7">
    <source>
        <dbReference type="RefSeq" id="XP_010272709.1"/>
    </source>
</evidence>
<dbReference type="InterPro" id="IPR031107">
    <property type="entry name" value="Small_HSP"/>
</dbReference>
<protein>
    <submittedName>
        <fullName evidence="7">17.3 kDa class II heat shock protein-like</fullName>
    </submittedName>
</protein>
<dbReference type="Gene3D" id="2.60.40.790">
    <property type="match status" value="1"/>
</dbReference>
<evidence type="ECO:0000256" key="3">
    <source>
        <dbReference type="RuleBase" id="RU003616"/>
    </source>
</evidence>
<proteinExistence type="inferred from homology"/>